<protein>
    <recommendedName>
        <fullName evidence="1">Ribosomal RNA large subunit methyltransferase K/L-like methyltransferase domain-containing protein</fullName>
    </recommendedName>
</protein>
<feature type="domain" description="Ribosomal RNA large subunit methyltransferase K/L-like methyltransferase" evidence="1">
    <location>
        <begin position="33"/>
        <end position="101"/>
    </location>
</feature>
<dbReference type="AlphaFoldDB" id="A0A0A3I650"/>
<dbReference type="InterPro" id="IPR000241">
    <property type="entry name" value="RlmKL-like_Mtase"/>
</dbReference>
<accession>A0A0A3I650</accession>
<proteinExistence type="predicted"/>
<dbReference type="Pfam" id="PF01170">
    <property type="entry name" value="UPF0020"/>
    <property type="match status" value="1"/>
</dbReference>
<reference evidence="2 3" key="1">
    <citation type="submission" date="2014-02" db="EMBL/GenBank/DDBJ databases">
        <title>Draft genome sequence of Lysinibacillus manganicus DSM 26584T.</title>
        <authorList>
            <person name="Zhang F."/>
            <person name="Wang G."/>
            <person name="Zhang L."/>
        </authorList>
    </citation>
    <scope>NUCLEOTIDE SEQUENCE [LARGE SCALE GENOMIC DNA]</scope>
    <source>
        <strain evidence="2 3">DSM 26584</strain>
    </source>
</reference>
<dbReference type="eggNOG" id="COG0863">
    <property type="taxonomic scope" value="Bacteria"/>
</dbReference>
<dbReference type="Gene3D" id="3.40.50.150">
    <property type="entry name" value="Vaccinia Virus protein VP39"/>
    <property type="match status" value="2"/>
</dbReference>
<dbReference type="EMBL" id="JPVN01000013">
    <property type="protein sequence ID" value="KGR78173.1"/>
    <property type="molecule type" value="Genomic_DNA"/>
</dbReference>
<gene>
    <name evidence="2" type="ORF">CD29_12155</name>
</gene>
<dbReference type="Proteomes" id="UP000030416">
    <property type="component" value="Unassembled WGS sequence"/>
</dbReference>
<comment type="caution">
    <text evidence="2">The sequence shown here is derived from an EMBL/GenBank/DDBJ whole genome shotgun (WGS) entry which is preliminary data.</text>
</comment>
<dbReference type="SUPFAM" id="SSF53335">
    <property type="entry name" value="S-adenosyl-L-methionine-dependent methyltransferases"/>
    <property type="match status" value="1"/>
</dbReference>
<evidence type="ECO:0000313" key="3">
    <source>
        <dbReference type="Proteomes" id="UP000030416"/>
    </source>
</evidence>
<organism evidence="2 3">
    <name type="scientific">Ureibacillus manganicus DSM 26584</name>
    <dbReference type="NCBI Taxonomy" id="1384049"/>
    <lineage>
        <taxon>Bacteria</taxon>
        <taxon>Bacillati</taxon>
        <taxon>Bacillota</taxon>
        <taxon>Bacilli</taxon>
        <taxon>Bacillales</taxon>
        <taxon>Caryophanaceae</taxon>
        <taxon>Ureibacillus</taxon>
    </lineage>
</organism>
<keyword evidence="3" id="KW-1185">Reference proteome</keyword>
<evidence type="ECO:0000259" key="1">
    <source>
        <dbReference type="Pfam" id="PF01170"/>
    </source>
</evidence>
<dbReference type="InterPro" id="IPR029063">
    <property type="entry name" value="SAM-dependent_MTases_sf"/>
</dbReference>
<name>A0A0A3I650_9BACL</name>
<sequence length="378" mass="43434">MFKQKAEQFMTAMPYREKPYGGRNWGHAWHSLCSYHGKLKPSIAHFLIKEFTEEGQTVLDPMSGVGTIPFEACLQGRIGIGNDLSEMAYAVTKAKLETANKERVNDLVNELEDYINENLVEYSPDDIPYSDFGLNGKIPDYFHPDTYKEILTARVFFRERKTESSEAAFIFSCFLHVLHGNRPYALSRNSHPLTPYAPTGEFIYKNVVQHIKNKIALSYKKGEWDNFQEGQAIFGDLFNLEGKVSNVDAIITSPPFFDSIKFYSSNWLRLWLSGWEPKDYQNAEIRFLEGKQKKDLNIYNTFFNICNSLLKEQGIVILHLGKSKKCDMATELAKRATEHFDVVYIGNEDAKDFEKHGISDKGSTTDHQFLFLKKKLPI</sequence>
<evidence type="ECO:0000313" key="2">
    <source>
        <dbReference type="EMBL" id="KGR78173.1"/>
    </source>
</evidence>